<keyword evidence="3" id="KW-0677">Repeat</keyword>
<feature type="transmembrane region" description="Helical" evidence="8">
    <location>
        <begin position="458"/>
        <end position="482"/>
    </location>
</feature>
<dbReference type="OMA" id="KCDHNGF"/>
<feature type="transmembrane region" description="Helical" evidence="8">
    <location>
        <begin position="164"/>
        <end position="186"/>
    </location>
</feature>
<dbReference type="PaxDb" id="2903-EOD16543"/>
<keyword evidence="5" id="KW-0129">CBS domain</keyword>
<dbReference type="RefSeq" id="XP_005768972.1">
    <property type="nucleotide sequence ID" value="XM_005768915.1"/>
</dbReference>
<evidence type="ECO:0008006" key="11">
    <source>
        <dbReference type="Google" id="ProtNLM"/>
    </source>
</evidence>
<evidence type="ECO:0000256" key="4">
    <source>
        <dbReference type="ARBA" id="ARBA00022989"/>
    </source>
</evidence>
<evidence type="ECO:0000256" key="8">
    <source>
        <dbReference type="SAM" id="Phobius"/>
    </source>
</evidence>
<name>A0A0D3IZ58_EMIH1</name>
<feature type="region of interest" description="Disordered" evidence="7">
    <location>
        <begin position="1"/>
        <end position="24"/>
    </location>
</feature>
<keyword evidence="4 8" id="KW-1133">Transmembrane helix</keyword>
<dbReference type="STRING" id="2903.R1C1Z4"/>
<feature type="transmembrane region" description="Helical" evidence="8">
    <location>
        <begin position="424"/>
        <end position="446"/>
    </location>
</feature>
<evidence type="ECO:0000256" key="5">
    <source>
        <dbReference type="ARBA" id="ARBA00023122"/>
    </source>
</evidence>
<keyword evidence="2 8" id="KW-0812">Transmembrane</keyword>
<feature type="transmembrane region" description="Helical" evidence="8">
    <location>
        <begin position="111"/>
        <end position="143"/>
    </location>
</feature>
<accession>A0A0D3IZ58</accession>
<dbReference type="InterPro" id="IPR051280">
    <property type="entry name" value="Cl-channel/antiporter"/>
</dbReference>
<evidence type="ECO:0000313" key="9">
    <source>
        <dbReference type="EnsemblProtists" id="EOD16543"/>
    </source>
</evidence>
<evidence type="ECO:0000256" key="3">
    <source>
        <dbReference type="ARBA" id="ARBA00022737"/>
    </source>
</evidence>
<dbReference type="Gene3D" id="3.10.580.10">
    <property type="entry name" value="CBS-domain"/>
    <property type="match status" value="1"/>
</dbReference>
<organism evidence="9 10">
    <name type="scientific">Emiliania huxleyi (strain CCMP1516)</name>
    <dbReference type="NCBI Taxonomy" id="280463"/>
    <lineage>
        <taxon>Eukaryota</taxon>
        <taxon>Haptista</taxon>
        <taxon>Haptophyta</taxon>
        <taxon>Prymnesiophyceae</taxon>
        <taxon>Isochrysidales</taxon>
        <taxon>Noelaerhabdaceae</taxon>
        <taxon>Emiliania</taxon>
    </lineage>
</organism>
<dbReference type="InterPro" id="IPR001807">
    <property type="entry name" value="ClC"/>
</dbReference>
<feature type="transmembrane region" description="Helical" evidence="8">
    <location>
        <begin position="61"/>
        <end position="81"/>
    </location>
</feature>
<dbReference type="AlphaFoldDB" id="A0A0D3IZ58"/>
<dbReference type="PANTHER" id="PTHR11689:SF136">
    <property type="entry name" value="H(+)_CL(-) EXCHANGE TRANSPORTER 7"/>
    <property type="match status" value="1"/>
</dbReference>
<reference evidence="10" key="1">
    <citation type="journal article" date="2013" name="Nature">
        <title>Pan genome of the phytoplankton Emiliania underpins its global distribution.</title>
        <authorList>
            <person name="Read B.A."/>
            <person name="Kegel J."/>
            <person name="Klute M.J."/>
            <person name="Kuo A."/>
            <person name="Lefebvre S.C."/>
            <person name="Maumus F."/>
            <person name="Mayer C."/>
            <person name="Miller J."/>
            <person name="Monier A."/>
            <person name="Salamov A."/>
            <person name="Young J."/>
            <person name="Aguilar M."/>
            <person name="Claverie J.M."/>
            <person name="Frickenhaus S."/>
            <person name="Gonzalez K."/>
            <person name="Herman E.K."/>
            <person name="Lin Y.C."/>
            <person name="Napier J."/>
            <person name="Ogata H."/>
            <person name="Sarno A.F."/>
            <person name="Shmutz J."/>
            <person name="Schroeder D."/>
            <person name="de Vargas C."/>
            <person name="Verret F."/>
            <person name="von Dassow P."/>
            <person name="Valentin K."/>
            <person name="Van de Peer Y."/>
            <person name="Wheeler G."/>
            <person name="Dacks J.B."/>
            <person name="Delwiche C.F."/>
            <person name="Dyhrman S.T."/>
            <person name="Glockner G."/>
            <person name="John U."/>
            <person name="Richards T."/>
            <person name="Worden A.Z."/>
            <person name="Zhang X."/>
            <person name="Grigoriev I.V."/>
            <person name="Allen A.E."/>
            <person name="Bidle K."/>
            <person name="Borodovsky M."/>
            <person name="Bowler C."/>
            <person name="Brownlee C."/>
            <person name="Cock J.M."/>
            <person name="Elias M."/>
            <person name="Gladyshev V.N."/>
            <person name="Groth M."/>
            <person name="Guda C."/>
            <person name="Hadaegh A."/>
            <person name="Iglesias-Rodriguez M.D."/>
            <person name="Jenkins J."/>
            <person name="Jones B.M."/>
            <person name="Lawson T."/>
            <person name="Leese F."/>
            <person name="Lindquist E."/>
            <person name="Lobanov A."/>
            <person name="Lomsadze A."/>
            <person name="Malik S.B."/>
            <person name="Marsh M.E."/>
            <person name="Mackinder L."/>
            <person name="Mock T."/>
            <person name="Mueller-Roeber B."/>
            <person name="Pagarete A."/>
            <person name="Parker M."/>
            <person name="Probert I."/>
            <person name="Quesneville H."/>
            <person name="Raines C."/>
            <person name="Rensing S.A."/>
            <person name="Riano-Pachon D.M."/>
            <person name="Richier S."/>
            <person name="Rokitta S."/>
            <person name="Shiraiwa Y."/>
            <person name="Soanes D.M."/>
            <person name="van der Giezen M."/>
            <person name="Wahlund T.M."/>
            <person name="Williams B."/>
            <person name="Wilson W."/>
            <person name="Wolfe G."/>
            <person name="Wurch L.L."/>
        </authorList>
    </citation>
    <scope>NUCLEOTIDE SEQUENCE</scope>
</reference>
<dbReference type="EnsemblProtists" id="EOD16543">
    <property type="protein sequence ID" value="EOD16543"/>
    <property type="gene ID" value="EMIHUDRAFT_459148"/>
</dbReference>
<dbReference type="GO" id="GO:0015108">
    <property type="term" value="F:chloride transmembrane transporter activity"/>
    <property type="evidence" value="ECO:0007669"/>
    <property type="project" value="InterPro"/>
</dbReference>
<dbReference type="GO" id="GO:0016020">
    <property type="term" value="C:membrane"/>
    <property type="evidence" value="ECO:0007669"/>
    <property type="project" value="UniProtKB-SubCell"/>
</dbReference>
<proteinExistence type="predicted"/>
<feature type="region of interest" description="Disordered" evidence="7">
    <location>
        <begin position="366"/>
        <end position="400"/>
    </location>
</feature>
<feature type="compositionally biased region" description="Gly residues" evidence="7">
    <location>
        <begin position="813"/>
        <end position="824"/>
    </location>
</feature>
<dbReference type="KEGG" id="ehx:EMIHUDRAFT_459148"/>
<dbReference type="HOGENOM" id="CLU_399807_0_0_1"/>
<comment type="subcellular location">
    <subcellularLocation>
        <location evidence="1">Membrane</location>
        <topology evidence="1">Multi-pass membrane protein</topology>
    </subcellularLocation>
</comment>
<dbReference type="Pfam" id="PF00654">
    <property type="entry name" value="Voltage_CLC"/>
    <property type="match status" value="2"/>
</dbReference>
<sequence length="831" mass="88818">MSRRTSRRPRFGSVSHMHEAGGGAGSVREDIQALDYDIDESTLFHQELLRQPLEYRRRLNLYRWLICGAVGCGTGVLAFAIDCICEQLFDVKFSVAAHAMTHALRGSGSSAAAWVAGLATMSAINLLFVSVAVGLVVCVSPVAGGSGIPEVKAYLQGVKVPRMLRFDALLAKSVGVLCAVASGLVVGKEGPMIHIGAIIAAGVSQGSSKSLNVRTMWLKSFRNDHDKRDFVSAGAAAGVAAAFGAPNRGAEARARLIHTICACVWRTFFCALCSTFTLNILLSSRRTDHFGALSHPGLITFGAPPPLQSSAFLPSDSDWDLRELPIFVGLGVAGGLVLAVTLLTTFFAFSLPLLLPCADHFATRNSTSHSEAPWRPEAPFEEPTPRSPLHSRTRGPGQALAPNLAPGAKPARVLTYGLPVPSGLFVPAIMAGGATGRLFGELLSIYAPGYSTSPPGNFALIGAAAVLGGVCRMTISITVIVVECTTNISYLLPIALTIMRRPMRRPLFTRAAVSRHIRLKRYPMLPEEPPHERERLQAKHVMATSIKSVCDVERVGKIIDLLNTTTHHGFPVIASSQLQRARPADGNQGTPFQRKPRVLGIVLREQLVTILAKLKAHNWRAPSPGPDPHALAADDFLRPWFNEAVSADSVRMSADELERRIDLRPYINEAAVVTAQNSSLRRVSALFRSLGLRHLLVVESCPTIVGVVTRKDLLMGGEEFLLPGGDCWRDDEAEEDVPALHRAPASSPARLWHSALSRITSSRRSTQPRGTRLANAALDARLDERVADEAGLQPLSASALRPIASSGSSEGSGRAGGGSDGNGGVAAPPSE</sequence>
<feature type="transmembrane region" description="Helical" evidence="8">
    <location>
        <begin position="192"/>
        <end position="208"/>
    </location>
</feature>
<feature type="transmembrane region" description="Helical" evidence="8">
    <location>
        <begin position="326"/>
        <end position="349"/>
    </location>
</feature>
<dbReference type="Gene3D" id="1.10.3080.10">
    <property type="entry name" value="Clc chloride channel"/>
    <property type="match status" value="2"/>
</dbReference>
<protein>
    <recommendedName>
        <fullName evidence="11">Chloride channel protein</fullName>
    </recommendedName>
</protein>
<dbReference type="eggNOG" id="KOG0474">
    <property type="taxonomic scope" value="Eukaryota"/>
</dbReference>
<dbReference type="CDD" id="cd04591">
    <property type="entry name" value="CBS_pair_voltage-gated_CLC_euk_bac"/>
    <property type="match status" value="1"/>
</dbReference>
<feature type="transmembrane region" description="Helical" evidence="8">
    <location>
        <begin position="257"/>
        <end position="282"/>
    </location>
</feature>
<evidence type="ECO:0000256" key="7">
    <source>
        <dbReference type="SAM" id="MobiDB-lite"/>
    </source>
</evidence>
<dbReference type="InterPro" id="IPR046342">
    <property type="entry name" value="CBS_dom_sf"/>
</dbReference>
<evidence type="ECO:0000256" key="2">
    <source>
        <dbReference type="ARBA" id="ARBA00022692"/>
    </source>
</evidence>
<dbReference type="PANTHER" id="PTHR11689">
    <property type="entry name" value="CHLORIDE CHANNEL PROTEIN CLC FAMILY MEMBER"/>
    <property type="match status" value="1"/>
</dbReference>
<evidence type="ECO:0000313" key="10">
    <source>
        <dbReference type="Proteomes" id="UP000013827"/>
    </source>
</evidence>
<dbReference type="GeneID" id="17262689"/>
<keyword evidence="6 8" id="KW-0472">Membrane</keyword>
<dbReference type="PRINTS" id="PR00762">
    <property type="entry name" value="CLCHANNEL"/>
</dbReference>
<evidence type="ECO:0000256" key="6">
    <source>
        <dbReference type="ARBA" id="ARBA00023136"/>
    </source>
</evidence>
<dbReference type="Proteomes" id="UP000013827">
    <property type="component" value="Unassembled WGS sequence"/>
</dbReference>
<dbReference type="InterPro" id="IPR014743">
    <property type="entry name" value="Cl-channel_core"/>
</dbReference>
<feature type="region of interest" description="Disordered" evidence="7">
    <location>
        <begin position="793"/>
        <end position="831"/>
    </location>
</feature>
<feature type="compositionally biased region" description="Basic residues" evidence="7">
    <location>
        <begin position="1"/>
        <end position="10"/>
    </location>
</feature>
<keyword evidence="10" id="KW-1185">Reference proteome</keyword>
<reference evidence="9" key="2">
    <citation type="submission" date="2024-10" db="UniProtKB">
        <authorList>
            <consortium name="EnsemblProtists"/>
        </authorList>
    </citation>
    <scope>IDENTIFICATION</scope>
</reference>
<dbReference type="SUPFAM" id="SSF81340">
    <property type="entry name" value="Clc chloride channel"/>
    <property type="match status" value="1"/>
</dbReference>
<evidence type="ECO:0000256" key="1">
    <source>
        <dbReference type="ARBA" id="ARBA00004141"/>
    </source>
</evidence>
<dbReference type="SUPFAM" id="SSF54631">
    <property type="entry name" value="CBS-domain pair"/>
    <property type="match status" value="1"/>
</dbReference>